<organism evidence="2 3">
    <name type="scientific">Candidatus Lambdaproteobacteria bacterium RIFOXYD2_FULL_56_26</name>
    <dbReference type="NCBI Taxonomy" id="1817773"/>
    <lineage>
        <taxon>Bacteria</taxon>
        <taxon>Pseudomonadati</taxon>
        <taxon>Pseudomonadota</taxon>
        <taxon>Candidatus Lambdaproteobacteria</taxon>
    </lineage>
</organism>
<reference evidence="2 3" key="1">
    <citation type="journal article" date="2016" name="Nat. Commun.">
        <title>Thousands of microbial genomes shed light on interconnected biogeochemical processes in an aquifer system.</title>
        <authorList>
            <person name="Anantharaman K."/>
            <person name="Brown C.T."/>
            <person name="Hug L.A."/>
            <person name="Sharon I."/>
            <person name="Castelle C.J."/>
            <person name="Probst A.J."/>
            <person name="Thomas B.C."/>
            <person name="Singh A."/>
            <person name="Wilkins M.J."/>
            <person name="Karaoz U."/>
            <person name="Brodie E.L."/>
            <person name="Williams K.H."/>
            <person name="Hubbard S.S."/>
            <person name="Banfield J.F."/>
        </authorList>
    </citation>
    <scope>NUCLEOTIDE SEQUENCE [LARGE SCALE GENOMIC DNA]</scope>
</reference>
<protein>
    <submittedName>
        <fullName evidence="2">Uncharacterized protein</fullName>
    </submittedName>
</protein>
<evidence type="ECO:0000313" key="3">
    <source>
        <dbReference type="Proteomes" id="UP000177583"/>
    </source>
</evidence>
<evidence type="ECO:0000313" key="2">
    <source>
        <dbReference type="EMBL" id="OGH04798.1"/>
    </source>
</evidence>
<accession>A0A1F6H324</accession>
<feature type="compositionally biased region" description="Polar residues" evidence="1">
    <location>
        <begin position="297"/>
        <end position="307"/>
    </location>
</feature>
<feature type="region of interest" description="Disordered" evidence="1">
    <location>
        <begin position="297"/>
        <end position="366"/>
    </location>
</feature>
<gene>
    <name evidence="2" type="ORF">A2557_07370</name>
</gene>
<evidence type="ECO:0000256" key="1">
    <source>
        <dbReference type="SAM" id="MobiDB-lite"/>
    </source>
</evidence>
<comment type="caution">
    <text evidence="2">The sequence shown here is derived from an EMBL/GenBank/DDBJ whole genome shotgun (WGS) entry which is preliminary data.</text>
</comment>
<name>A0A1F6H324_9PROT</name>
<proteinExistence type="predicted"/>
<dbReference type="Proteomes" id="UP000177583">
    <property type="component" value="Unassembled WGS sequence"/>
</dbReference>
<sequence length="366" mass="40842">MLGHEAAVARFADSQAIIDKIEEGIRPYLFAEPAIRLVLDSPLANPERVILSIPCISDHDRILKNFAKSIYGSIMGYYYSADPKTSHFGISHTILDGQFNSLLRREMERHFAQTQNRPDMAARILEGVSISTKSEVAHQGRDYLAETIKQGLNIYVGYRIHAHGELINHAQMFLPMESGREITELVYYNLEQIINQNFVAYDETGTGYLSVSETLVFKELESVLQRARLKENTRMKILNNIQFNTVFTPDPRTAFGPIAGDSLYDALNKVEDERLKKATQLSSSLYAAVMVKGSEMTQMNNPGSGSAPSAIAVEKSMKAESTKVPEPPGTRVPSKEEAQVKKAVAKKGKKEGAETQDEELQELKKE</sequence>
<dbReference type="EMBL" id="MFNF01000001">
    <property type="protein sequence ID" value="OGH04798.1"/>
    <property type="molecule type" value="Genomic_DNA"/>
</dbReference>
<dbReference type="AlphaFoldDB" id="A0A1F6H324"/>